<accession>B8B8Y5</accession>
<evidence type="ECO:0000313" key="2">
    <source>
        <dbReference type="Proteomes" id="UP000007015"/>
    </source>
</evidence>
<dbReference type="Gramene" id="BGIOSGA028323-TA">
    <property type="protein sequence ID" value="BGIOSGA028323-PA"/>
    <property type="gene ID" value="BGIOSGA028323"/>
</dbReference>
<dbReference type="HOGENOM" id="CLU_1498689_0_0_1"/>
<name>B8B8Y5_ORYSI</name>
<evidence type="ECO:0000313" key="1">
    <source>
        <dbReference type="EMBL" id="EEC83223.1"/>
    </source>
</evidence>
<sequence>MAAAAVEQPAAVERSAARWRGRGEAAGGGGALVCDLARAWWTAAAAEERWNGGGAVERRQRHGRWSGRAAVELDRQPAAWWSTRPHGTAAGTVVTGDYGRETQRFRLHHRAAACTASADPARYGYEHGGDRRLQAGGEETARRYIRSPPLAPRARIRLQWAISGTDAGGATADLAWILHW</sequence>
<gene>
    <name evidence="1" type="ORF">OsI_28507</name>
</gene>
<dbReference type="Proteomes" id="UP000007015">
    <property type="component" value="Chromosome 8"/>
</dbReference>
<keyword evidence="2" id="KW-1185">Reference proteome</keyword>
<reference evidence="1 2" key="1">
    <citation type="journal article" date="2005" name="PLoS Biol.">
        <title>The genomes of Oryza sativa: a history of duplications.</title>
        <authorList>
            <person name="Yu J."/>
            <person name="Wang J."/>
            <person name="Lin W."/>
            <person name="Li S."/>
            <person name="Li H."/>
            <person name="Zhou J."/>
            <person name="Ni P."/>
            <person name="Dong W."/>
            <person name="Hu S."/>
            <person name="Zeng C."/>
            <person name="Zhang J."/>
            <person name="Zhang Y."/>
            <person name="Li R."/>
            <person name="Xu Z."/>
            <person name="Li S."/>
            <person name="Li X."/>
            <person name="Zheng H."/>
            <person name="Cong L."/>
            <person name="Lin L."/>
            <person name="Yin J."/>
            <person name="Geng J."/>
            <person name="Li G."/>
            <person name="Shi J."/>
            <person name="Liu J."/>
            <person name="Lv H."/>
            <person name="Li J."/>
            <person name="Wang J."/>
            <person name="Deng Y."/>
            <person name="Ran L."/>
            <person name="Shi X."/>
            <person name="Wang X."/>
            <person name="Wu Q."/>
            <person name="Li C."/>
            <person name="Ren X."/>
            <person name="Wang J."/>
            <person name="Wang X."/>
            <person name="Li D."/>
            <person name="Liu D."/>
            <person name="Zhang X."/>
            <person name="Ji Z."/>
            <person name="Zhao W."/>
            <person name="Sun Y."/>
            <person name="Zhang Z."/>
            <person name="Bao J."/>
            <person name="Han Y."/>
            <person name="Dong L."/>
            <person name="Ji J."/>
            <person name="Chen P."/>
            <person name="Wu S."/>
            <person name="Liu J."/>
            <person name="Xiao Y."/>
            <person name="Bu D."/>
            <person name="Tan J."/>
            <person name="Yang L."/>
            <person name="Ye C."/>
            <person name="Zhang J."/>
            <person name="Xu J."/>
            <person name="Zhou Y."/>
            <person name="Yu Y."/>
            <person name="Zhang B."/>
            <person name="Zhuang S."/>
            <person name="Wei H."/>
            <person name="Liu B."/>
            <person name="Lei M."/>
            <person name="Yu H."/>
            <person name="Li Y."/>
            <person name="Xu H."/>
            <person name="Wei S."/>
            <person name="He X."/>
            <person name="Fang L."/>
            <person name="Zhang Z."/>
            <person name="Zhang Y."/>
            <person name="Huang X."/>
            <person name="Su Z."/>
            <person name="Tong W."/>
            <person name="Li J."/>
            <person name="Tong Z."/>
            <person name="Li S."/>
            <person name="Ye J."/>
            <person name="Wang L."/>
            <person name="Fang L."/>
            <person name="Lei T."/>
            <person name="Chen C."/>
            <person name="Chen H."/>
            <person name="Xu Z."/>
            <person name="Li H."/>
            <person name="Huang H."/>
            <person name="Zhang F."/>
            <person name="Xu H."/>
            <person name="Li N."/>
            <person name="Zhao C."/>
            <person name="Li S."/>
            <person name="Dong L."/>
            <person name="Huang Y."/>
            <person name="Li L."/>
            <person name="Xi Y."/>
            <person name="Qi Q."/>
            <person name="Li W."/>
            <person name="Zhang B."/>
            <person name="Hu W."/>
            <person name="Zhang Y."/>
            <person name="Tian X."/>
            <person name="Jiao Y."/>
            <person name="Liang X."/>
            <person name="Jin J."/>
            <person name="Gao L."/>
            <person name="Zheng W."/>
            <person name="Hao B."/>
            <person name="Liu S."/>
            <person name="Wang W."/>
            <person name="Yuan L."/>
            <person name="Cao M."/>
            <person name="McDermott J."/>
            <person name="Samudrala R."/>
            <person name="Wang J."/>
            <person name="Wong G.K."/>
            <person name="Yang H."/>
        </authorList>
    </citation>
    <scope>NUCLEOTIDE SEQUENCE [LARGE SCALE GENOMIC DNA]</scope>
    <source>
        <strain evidence="2">cv. 93-11</strain>
    </source>
</reference>
<proteinExistence type="predicted"/>
<protein>
    <submittedName>
        <fullName evidence="1">Uncharacterized protein</fullName>
    </submittedName>
</protein>
<dbReference type="AlphaFoldDB" id="B8B8Y5"/>
<organism evidence="1 2">
    <name type="scientific">Oryza sativa subsp. indica</name>
    <name type="common">Rice</name>
    <dbReference type="NCBI Taxonomy" id="39946"/>
    <lineage>
        <taxon>Eukaryota</taxon>
        <taxon>Viridiplantae</taxon>
        <taxon>Streptophyta</taxon>
        <taxon>Embryophyta</taxon>
        <taxon>Tracheophyta</taxon>
        <taxon>Spermatophyta</taxon>
        <taxon>Magnoliopsida</taxon>
        <taxon>Liliopsida</taxon>
        <taxon>Poales</taxon>
        <taxon>Poaceae</taxon>
        <taxon>BOP clade</taxon>
        <taxon>Oryzoideae</taxon>
        <taxon>Oryzeae</taxon>
        <taxon>Oryzinae</taxon>
        <taxon>Oryza</taxon>
        <taxon>Oryza sativa</taxon>
    </lineage>
</organism>
<dbReference type="EMBL" id="CM000133">
    <property type="protein sequence ID" value="EEC83223.1"/>
    <property type="molecule type" value="Genomic_DNA"/>
</dbReference>